<evidence type="ECO:0000256" key="1">
    <source>
        <dbReference type="ARBA" id="ARBA00022553"/>
    </source>
</evidence>
<dbReference type="SUPFAM" id="SSF50998">
    <property type="entry name" value="Quinoprotein alcohol dehydrogenase-like"/>
    <property type="match status" value="1"/>
</dbReference>
<dbReference type="InterPro" id="IPR011047">
    <property type="entry name" value="Quinoprotein_ADH-like_sf"/>
</dbReference>
<dbReference type="Proteomes" id="UP000223913">
    <property type="component" value="Unassembled WGS sequence"/>
</dbReference>
<feature type="transmembrane region" description="Helical" evidence="3">
    <location>
        <begin position="739"/>
        <end position="761"/>
    </location>
</feature>
<dbReference type="InterPro" id="IPR000792">
    <property type="entry name" value="Tscrpt_reg_LuxR_C"/>
</dbReference>
<keyword evidence="3" id="KW-0472">Membrane</keyword>
<dbReference type="Gene3D" id="2.130.10.10">
    <property type="entry name" value="YVTN repeat-like/Quinoprotein amine dehydrogenase"/>
    <property type="match status" value="2"/>
</dbReference>
<keyword evidence="6" id="KW-1185">Reference proteome</keyword>
<proteinExistence type="predicted"/>
<keyword evidence="3" id="KW-1133">Transmembrane helix</keyword>
<dbReference type="InterPro" id="IPR013783">
    <property type="entry name" value="Ig-like_fold"/>
</dbReference>
<dbReference type="EMBL" id="PDUD01000001">
    <property type="protein sequence ID" value="PHN08627.1"/>
    <property type="molecule type" value="Genomic_DNA"/>
</dbReference>
<dbReference type="OrthoDB" id="9806995at2"/>
<dbReference type="Gene3D" id="2.60.40.10">
    <property type="entry name" value="Immunoglobulins"/>
    <property type="match status" value="1"/>
</dbReference>
<keyword evidence="3" id="KW-0812">Transmembrane</keyword>
<name>A0A2D0NJJ5_FLAN2</name>
<dbReference type="Pfam" id="PF07495">
    <property type="entry name" value="Y_Y_Y"/>
    <property type="match status" value="1"/>
</dbReference>
<feature type="domain" description="HTH luxR-type" evidence="4">
    <location>
        <begin position="881"/>
        <end position="938"/>
    </location>
</feature>
<keyword evidence="2" id="KW-0175">Coiled coil</keyword>
<dbReference type="InterPro" id="IPR011123">
    <property type="entry name" value="Y_Y_Y"/>
</dbReference>
<dbReference type="InterPro" id="IPR016032">
    <property type="entry name" value="Sig_transdc_resp-reg_C-effctor"/>
</dbReference>
<dbReference type="SMART" id="SM00421">
    <property type="entry name" value="HTH_LUXR"/>
    <property type="match status" value="1"/>
</dbReference>
<protein>
    <recommendedName>
        <fullName evidence="4">HTH luxR-type domain-containing protein</fullName>
    </recommendedName>
</protein>
<dbReference type="GO" id="GO:0000155">
    <property type="term" value="F:phosphorelay sensor kinase activity"/>
    <property type="evidence" value="ECO:0007669"/>
    <property type="project" value="TreeGrafter"/>
</dbReference>
<accession>A0A2D0NJJ5</accession>
<feature type="coiled-coil region" evidence="2">
    <location>
        <begin position="772"/>
        <end position="799"/>
    </location>
</feature>
<dbReference type="PANTHER" id="PTHR43547">
    <property type="entry name" value="TWO-COMPONENT HISTIDINE KINASE"/>
    <property type="match status" value="1"/>
</dbReference>
<organism evidence="5 6">
    <name type="scientific">Flavilitoribacter nigricans (strain ATCC 23147 / DSM 23189 / NBRC 102662 / NCIMB 1420 / SS-2)</name>
    <name type="common">Lewinella nigricans</name>
    <dbReference type="NCBI Taxonomy" id="1122177"/>
    <lineage>
        <taxon>Bacteria</taxon>
        <taxon>Pseudomonadati</taxon>
        <taxon>Bacteroidota</taxon>
        <taxon>Saprospiria</taxon>
        <taxon>Saprospirales</taxon>
        <taxon>Lewinellaceae</taxon>
        <taxon>Flavilitoribacter</taxon>
    </lineage>
</organism>
<dbReference type="RefSeq" id="WP_099148217.1">
    <property type="nucleotide sequence ID" value="NZ_PDUD01000001.1"/>
</dbReference>
<comment type="caution">
    <text evidence="5">The sequence shown here is derived from an EMBL/GenBank/DDBJ whole genome shotgun (WGS) entry which is preliminary data.</text>
</comment>
<sequence length="941" mass="108554">MKGKMRYISLRALSPLICCLFAVSGYGQMLGTPFVDSYSKTVYGYGTQNWDIDQAANGTLYFANNDGLLEFDGAQWTLFPLPNRTVLRSISVQDRVIFAGGQNEFGRYELHPELKWAYRSLVDLIPQAHRDFEDVWDMQTLEGTIYFRASEKIFIVRDNQCKVIADIPIHFMGKAGNRIFVQHRDGPLFYLEDEKLVALPDDERLNGTEVRSVIDSPQGLLIATRKRGIFLLRENQMVLWENEGAFRYPDQFINTLGQLPNHDIVLGTGFRGVIVVDSNGQFKYQVDAEDGLTNNRIICTFVDQQHNLWLGLDNGISMVRTNSPFSRIYPDGDLEGAGYDVAVKDDKIYFGTSSGLFYTDWPQTSIANQFRLVENSSGQVWGLDIIDDQLLLSHNDGAFRVNNGRAEPFYRETGAWLFKADEQDSELVFSGNYRGITLFDRNSWQLQERISGLEESSRFIVQDDLGNCWMSHPYRGIYRVSSPRDPSRRKVELMGPEHGLPSNLHNHVFRINGEILICAEKGVYTFNENQQRFEHYEPIEQYLGADTKIRRLFESRNGDVWFITEKEIGLLEIEDTGLERQISKRVFPELKRLMNGGWEMICPHEDDQVFISTINGFLHYNGKQPEDSLPRFRVLINRVRINEDSTLFAGMLPEGMQLHYRQNSLLFNLAATEFVNNAAVRFQYFLEGFDEGWSHPTALRSKEYTKLSPGTYTLHVKGINQSGEESDPASFTFEINKPWYATYPAIFFYLLLTGAIAYLLFLRSRKRFQALEQKVDSTVKRSKEEIQRLETEKIQAELEHKKRELVSATLHLVKKNETISEIADQISVIKKNSGDPKVSRQLQKLIHSLRQEEVIDEGWEQVMYHFNELNEGYFDRLKKDYPSLTPKDLKLCAYLKMNLTTKEMASLMNVSLRGIEASRYRLRKKLDLETEDNLTAFLMSF</sequence>
<evidence type="ECO:0000256" key="3">
    <source>
        <dbReference type="SAM" id="Phobius"/>
    </source>
</evidence>
<gene>
    <name evidence="5" type="ORF">CRP01_01565</name>
</gene>
<evidence type="ECO:0000313" key="5">
    <source>
        <dbReference type="EMBL" id="PHN08627.1"/>
    </source>
</evidence>
<evidence type="ECO:0000313" key="6">
    <source>
        <dbReference type="Proteomes" id="UP000223913"/>
    </source>
</evidence>
<dbReference type="InterPro" id="IPR036388">
    <property type="entry name" value="WH-like_DNA-bd_sf"/>
</dbReference>
<dbReference type="GO" id="GO:0003677">
    <property type="term" value="F:DNA binding"/>
    <property type="evidence" value="ECO:0007669"/>
    <property type="project" value="InterPro"/>
</dbReference>
<dbReference type="PANTHER" id="PTHR43547:SF2">
    <property type="entry name" value="HYBRID SIGNAL TRANSDUCTION HISTIDINE KINASE C"/>
    <property type="match status" value="1"/>
</dbReference>
<evidence type="ECO:0000256" key="2">
    <source>
        <dbReference type="SAM" id="Coils"/>
    </source>
</evidence>
<keyword evidence="1" id="KW-0597">Phosphoprotein</keyword>
<dbReference type="InterPro" id="IPR015943">
    <property type="entry name" value="WD40/YVTN_repeat-like_dom_sf"/>
</dbReference>
<evidence type="ECO:0000259" key="4">
    <source>
        <dbReference type="SMART" id="SM00421"/>
    </source>
</evidence>
<dbReference type="SUPFAM" id="SSF46894">
    <property type="entry name" value="C-terminal effector domain of the bipartite response regulators"/>
    <property type="match status" value="1"/>
</dbReference>
<dbReference type="Gene3D" id="1.10.10.10">
    <property type="entry name" value="Winged helix-like DNA-binding domain superfamily/Winged helix DNA-binding domain"/>
    <property type="match status" value="1"/>
</dbReference>
<dbReference type="GO" id="GO:0006355">
    <property type="term" value="P:regulation of DNA-templated transcription"/>
    <property type="evidence" value="ECO:0007669"/>
    <property type="project" value="InterPro"/>
</dbReference>
<reference evidence="5 6" key="1">
    <citation type="submission" date="2017-10" db="EMBL/GenBank/DDBJ databases">
        <title>The draft genome sequence of Lewinella nigricans NBRC 102662.</title>
        <authorList>
            <person name="Wang K."/>
        </authorList>
    </citation>
    <scope>NUCLEOTIDE SEQUENCE [LARGE SCALE GENOMIC DNA]</scope>
    <source>
        <strain evidence="5 6">NBRC 102662</strain>
    </source>
</reference>
<dbReference type="AlphaFoldDB" id="A0A2D0NJJ5"/>